<dbReference type="InterPro" id="IPR004681">
    <property type="entry name" value="TRAP_DctM"/>
</dbReference>
<feature type="transmembrane region" description="Helical" evidence="7">
    <location>
        <begin position="476"/>
        <end position="498"/>
    </location>
</feature>
<comment type="subunit">
    <text evidence="7">The complex comprises the extracytoplasmic solute receptor protein and the two transmembrane proteins.</text>
</comment>
<keyword evidence="2" id="KW-1003">Cell membrane</keyword>
<organism evidence="9 10">
    <name type="scientific">Marivivens donghaensis</name>
    <dbReference type="NCBI Taxonomy" id="1699413"/>
    <lineage>
        <taxon>Bacteria</taxon>
        <taxon>Pseudomonadati</taxon>
        <taxon>Pseudomonadota</taxon>
        <taxon>Alphaproteobacteria</taxon>
        <taxon>Rhodobacterales</taxon>
        <taxon>Paracoccaceae</taxon>
        <taxon>Marivivens group</taxon>
        <taxon>Marivivens</taxon>
    </lineage>
</organism>
<evidence type="ECO:0000256" key="2">
    <source>
        <dbReference type="ARBA" id="ARBA00022475"/>
    </source>
</evidence>
<comment type="function">
    <text evidence="7">Part of the tripartite ATP-independent periplasmic (TRAP) transport system.</text>
</comment>
<evidence type="ECO:0000256" key="6">
    <source>
        <dbReference type="ARBA" id="ARBA00023136"/>
    </source>
</evidence>
<protein>
    <recommendedName>
        <fullName evidence="7">TRAP transporter large permease protein</fullName>
    </recommendedName>
</protein>
<evidence type="ECO:0000259" key="8">
    <source>
        <dbReference type="Pfam" id="PF06808"/>
    </source>
</evidence>
<feature type="transmembrane region" description="Helical" evidence="7">
    <location>
        <begin position="307"/>
        <end position="326"/>
    </location>
</feature>
<feature type="transmembrane region" description="Helical" evidence="7">
    <location>
        <begin position="6"/>
        <end position="35"/>
    </location>
</feature>
<feature type="transmembrane region" description="Helical" evidence="7">
    <location>
        <begin position="96"/>
        <end position="124"/>
    </location>
</feature>
<name>A0ABX0W2I5_9RHOB</name>
<evidence type="ECO:0000256" key="7">
    <source>
        <dbReference type="RuleBase" id="RU369079"/>
    </source>
</evidence>
<accession>A0ABX0W2I5</accession>
<feature type="domain" description="TRAP C4-dicarboxylate transport system permease DctM subunit" evidence="8">
    <location>
        <begin position="7"/>
        <end position="346"/>
    </location>
</feature>
<gene>
    <name evidence="9" type="ORF">HCZ30_11920</name>
</gene>
<dbReference type="PANTHER" id="PTHR33362">
    <property type="entry name" value="SIALIC ACID TRAP TRANSPORTER PERMEASE PROTEIN SIAT-RELATED"/>
    <property type="match status" value="1"/>
</dbReference>
<evidence type="ECO:0000313" key="10">
    <source>
        <dbReference type="Proteomes" id="UP000709466"/>
    </source>
</evidence>
<reference evidence="9 10" key="1">
    <citation type="submission" date="2020-03" db="EMBL/GenBank/DDBJ databases">
        <title>Bacterial isolates of synthetic phycosphere.</title>
        <authorList>
            <person name="Fu H."/>
            <person name="Moran M.A."/>
        </authorList>
    </citation>
    <scope>NUCLEOTIDE SEQUENCE [LARGE SCALE GENOMIC DNA]</scope>
    <source>
        <strain evidence="9 10">HF1</strain>
    </source>
</reference>
<keyword evidence="5 7" id="KW-1133">Transmembrane helix</keyword>
<dbReference type="NCBIfam" id="TIGR00786">
    <property type="entry name" value="dctM"/>
    <property type="match status" value="1"/>
</dbReference>
<dbReference type="EMBL" id="JAATOP010000007">
    <property type="protein sequence ID" value="NIY73137.1"/>
    <property type="molecule type" value="Genomic_DNA"/>
</dbReference>
<feature type="transmembrane region" description="Helical" evidence="7">
    <location>
        <begin position="241"/>
        <end position="258"/>
    </location>
</feature>
<sequence>MEVVILFAVVIGLLMLGVPIAISLGLASTLFLLVLSDSSLASIAQSLYQAMAGHYTLLAIPFFILASSFMSTGGVAKRIINFAIATVGHMRGGLAIAGVLACMLFAALSGSSPATVVAVGSIVIAGMQRVGYSKEFAAGVICNAGTLGILIPPSIVMVVYASATDVSVGRMFLAGVIPGLLAGIMLMAAIYIIARVKNLPKGEWLGWTEVFGSMLDASWGLFLMVVILGGIYGGVFTPTEAAALASVYAFLVAVFIYRDMGPLKGTAWVPEGDRGEALLGFRVWGFAVVTTLIYVTAAFMIGAPISSGLMAGALFFIIATILGGMMHRAVAEGWAMSLAIGAIILAGVLPLVFTLISIWGNADLNTTMQVIQTILAVIVMLLPASVFIFALMRAAEGLVQSGGTYENSLRKGVGYVVKANLDNLAMFLPALVHKDTKHTLLEAGKLTVTLMFIIANALILKHVLTDEQIPQRITESLLAAGLGPITFLIVVNVILLIGGQFMEPSGLIVIVAPLVFPIAMELGIDPIHLGIIMVVNMEIGMITPPVGLNLFVTSGVAGMPMMRVVKAALPFLAVLFVFLILITYVPWISTALPISVMGPEIITN</sequence>
<feature type="transmembrane region" description="Helical" evidence="7">
    <location>
        <begin position="172"/>
        <end position="194"/>
    </location>
</feature>
<dbReference type="PANTHER" id="PTHR33362:SF5">
    <property type="entry name" value="C4-DICARBOXYLATE TRAP TRANSPORTER LARGE PERMEASE PROTEIN DCTM"/>
    <property type="match status" value="1"/>
</dbReference>
<evidence type="ECO:0000256" key="5">
    <source>
        <dbReference type="ARBA" id="ARBA00022989"/>
    </source>
</evidence>
<proteinExistence type="inferred from homology"/>
<comment type="subcellular location">
    <subcellularLocation>
        <location evidence="1 7">Cell inner membrane</location>
        <topology evidence="1 7">Multi-pass membrane protein</topology>
    </subcellularLocation>
</comment>
<comment type="caution">
    <text evidence="9">The sequence shown here is derived from an EMBL/GenBank/DDBJ whole genome shotgun (WGS) entry which is preliminary data.</text>
</comment>
<evidence type="ECO:0000256" key="3">
    <source>
        <dbReference type="ARBA" id="ARBA00022519"/>
    </source>
</evidence>
<keyword evidence="4 7" id="KW-0812">Transmembrane</keyword>
<evidence type="ECO:0000313" key="9">
    <source>
        <dbReference type="EMBL" id="NIY73137.1"/>
    </source>
</evidence>
<feature type="transmembrane region" description="Helical" evidence="7">
    <location>
        <begin position="338"/>
        <end position="359"/>
    </location>
</feature>
<keyword evidence="3 7" id="KW-0997">Cell inner membrane</keyword>
<evidence type="ECO:0000256" key="4">
    <source>
        <dbReference type="ARBA" id="ARBA00022692"/>
    </source>
</evidence>
<feature type="transmembrane region" description="Helical" evidence="7">
    <location>
        <begin position="371"/>
        <end position="391"/>
    </location>
</feature>
<feature type="transmembrane region" description="Helical" evidence="7">
    <location>
        <begin position="136"/>
        <end position="160"/>
    </location>
</feature>
<keyword evidence="7" id="KW-0813">Transport</keyword>
<dbReference type="RefSeq" id="WP_167638516.1">
    <property type="nucleotide sequence ID" value="NZ_JAATOP010000007.1"/>
</dbReference>
<comment type="caution">
    <text evidence="7">Lacks conserved residue(s) required for the propagation of feature annotation.</text>
</comment>
<feature type="transmembrane region" description="Helical" evidence="7">
    <location>
        <begin position="55"/>
        <end position="76"/>
    </location>
</feature>
<feature type="transmembrane region" description="Helical" evidence="7">
    <location>
        <begin position="505"/>
        <end position="524"/>
    </location>
</feature>
<keyword evidence="6 7" id="KW-0472">Membrane</keyword>
<evidence type="ECO:0000256" key="1">
    <source>
        <dbReference type="ARBA" id="ARBA00004429"/>
    </source>
</evidence>
<dbReference type="InterPro" id="IPR010656">
    <property type="entry name" value="DctM"/>
</dbReference>
<keyword evidence="10" id="KW-1185">Reference proteome</keyword>
<comment type="similarity">
    <text evidence="7">Belongs to the TRAP transporter large permease family.</text>
</comment>
<feature type="transmembrane region" description="Helical" evidence="7">
    <location>
        <begin position="564"/>
        <end position="587"/>
    </location>
</feature>
<feature type="transmembrane region" description="Helical" evidence="7">
    <location>
        <begin position="279"/>
        <end position="301"/>
    </location>
</feature>
<feature type="domain" description="TRAP C4-dicarboxylate transport system permease DctM subunit" evidence="8">
    <location>
        <begin position="434"/>
        <end position="588"/>
    </location>
</feature>
<dbReference type="Pfam" id="PF06808">
    <property type="entry name" value="DctM"/>
    <property type="match status" value="2"/>
</dbReference>
<feature type="transmembrane region" description="Helical" evidence="7">
    <location>
        <begin position="215"/>
        <end position="235"/>
    </location>
</feature>
<feature type="transmembrane region" description="Helical" evidence="7">
    <location>
        <begin position="446"/>
        <end position="464"/>
    </location>
</feature>
<dbReference type="Proteomes" id="UP000709466">
    <property type="component" value="Unassembled WGS sequence"/>
</dbReference>